<keyword evidence="5 6" id="KW-0472">Membrane</keyword>
<comment type="subcellular location">
    <subcellularLocation>
        <location evidence="1">Cell membrane</location>
        <topology evidence="1">Multi-pass membrane protein</topology>
    </subcellularLocation>
</comment>
<dbReference type="OrthoDB" id="5243064at2"/>
<evidence type="ECO:0000256" key="5">
    <source>
        <dbReference type="ARBA" id="ARBA00023136"/>
    </source>
</evidence>
<dbReference type="AlphaFoldDB" id="A0A6N7L3Y7"/>
<evidence type="ECO:0000313" key="8">
    <source>
        <dbReference type="EMBL" id="MQS17539.1"/>
    </source>
</evidence>
<dbReference type="PANTHER" id="PTHR35007:SF1">
    <property type="entry name" value="PILUS ASSEMBLY PROTEIN"/>
    <property type="match status" value="1"/>
</dbReference>
<dbReference type="Pfam" id="PF00482">
    <property type="entry name" value="T2SSF"/>
    <property type="match status" value="1"/>
</dbReference>
<protein>
    <recommendedName>
        <fullName evidence="7">Type II secretion system protein GspF domain-containing protein</fullName>
    </recommendedName>
</protein>
<evidence type="ECO:0000259" key="7">
    <source>
        <dbReference type="Pfam" id="PF00482"/>
    </source>
</evidence>
<dbReference type="InterPro" id="IPR018076">
    <property type="entry name" value="T2SS_GspF_dom"/>
</dbReference>
<evidence type="ECO:0000256" key="4">
    <source>
        <dbReference type="ARBA" id="ARBA00022989"/>
    </source>
</evidence>
<evidence type="ECO:0000256" key="3">
    <source>
        <dbReference type="ARBA" id="ARBA00022692"/>
    </source>
</evidence>
<name>A0A6N7L3Y7_9ACTN</name>
<feature type="transmembrane region" description="Helical" evidence="6">
    <location>
        <begin position="6"/>
        <end position="28"/>
    </location>
</feature>
<feature type="transmembrane region" description="Helical" evidence="6">
    <location>
        <begin position="97"/>
        <end position="117"/>
    </location>
</feature>
<gene>
    <name evidence="8" type="ORF">F7Q99_36475</name>
</gene>
<evidence type="ECO:0000256" key="6">
    <source>
        <dbReference type="SAM" id="Phobius"/>
    </source>
</evidence>
<organism evidence="8 9">
    <name type="scientific">Streptomyces kaniharaensis</name>
    <dbReference type="NCBI Taxonomy" id="212423"/>
    <lineage>
        <taxon>Bacteria</taxon>
        <taxon>Bacillati</taxon>
        <taxon>Actinomycetota</taxon>
        <taxon>Actinomycetes</taxon>
        <taxon>Kitasatosporales</taxon>
        <taxon>Streptomycetaceae</taxon>
        <taxon>Streptomyces</taxon>
    </lineage>
</organism>
<sequence length="299" mass="31470">MIASAPAIAAGIVTGLGVAVAIAGATRARPDLGDVLRRVDARRLEHFEPRPARVADSVLERLGGRLLGQVGEGPLRLPRRDLELLGRTPAQHVGQKIGFAVLGLLFPALVPAVVTLAGGSLPFTVPALVALGLAAVMWLVPDLNVREEASEARREFRFAVASYLELVCLERAADAGPSEALRKAAAIGEGWVFTRLRDALTRSELGGLPPWEGLRQLSEELGVPELGAPADIMAVAGEEGASVYTTLQAQAASLRGSLLAEEQTRANITSEKMIVPVTALVLIMSLYIGYPAIAQIMAA</sequence>
<evidence type="ECO:0000313" key="9">
    <source>
        <dbReference type="Proteomes" id="UP000450000"/>
    </source>
</evidence>
<feature type="domain" description="Type II secretion system protein GspF" evidence="7">
    <location>
        <begin position="171"/>
        <end position="291"/>
    </location>
</feature>
<proteinExistence type="predicted"/>
<dbReference type="RefSeq" id="WP_153470648.1">
    <property type="nucleotide sequence ID" value="NZ_WBOF01000005.1"/>
</dbReference>
<dbReference type="EMBL" id="WBOF01000005">
    <property type="protein sequence ID" value="MQS17539.1"/>
    <property type="molecule type" value="Genomic_DNA"/>
</dbReference>
<reference evidence="8 9" key="1">
    <citation type="submission" date="2019-09" db="EMBL/GenBank/DDBJ databases">
        <title>Genome Sequences of Streptomyces kaniharaensis ATCC 21070.</title>
        <authorList>
            <person name="Zhu W."/>
            <person name="De Crecy-Lagard V."/>
            <person name="Richards N.G."/>
        </authorList>
    </citation>
    <scope>NUCLEOTIDE SEQUENCE [LARGE SCALE GENOMIC DNA]</scope>
    <source>
        <strain evidence="8 9">SF-557</strain>
    </source>
</reference>
<keyword evidence="4 6" id="KW-1133">Transmembrane helix</keyword>
<evidence type="ECO:0000256" key="2">
    <source>
        <dbReference type="ARBA" id="ARBA00022475"/>
    </source>
</evidence>
<keyword evidence="2" id="KW-1003">Cell membrane</keyword>
<feature type="transmembrane region" description="Helical" evidence="6">
    <location>
        <begin position="273"/>
        <end position="293"/>
    </location>
</feature>
<dbReference type="GO" id="GO:0005886">
    <property type="term" value="C:plasma membrane"/>
    <property type="evidence" value="ECO:0007669"/>
    <property type="project" value="UniProtKB-SubCell"/>
</dbReference>
<accession>A0A6N7L3Y7</accession>
<comment type="caution">
    <text evidence="8">The sequence shown here is derived from an EMBL/GenBank/DDBJ whole genome shotgun (WGS) entry which is preliminary data.</text>
</comment>
<keyword evidence="3 6" id="KW-0812">Transmembrane</keyword>
<evidence type="ECO:0000256" key="1">
    <source>
        <dbReference type="ARBA" id="ARBA00004651"/>
    </source>
</evidence>
<dbReference type="Proteomes" id="UP000450000">
    <property type="component" value="Unassembled WGS sequence"/>
</dbReference>
<feature type="transmembrane region" description="Helical" evidence="6">
    <location>
        <begin position="123"/>
        <end position="140"/>
    </location>
</feature>
<dbReference type="PANTHER" id="PTHR35007">
    <property type="entry name" value="INTEGRAL MEMBRANE PROTEIN-RELATED"/>
    <property type="match status" value="1"/>
</dbReference>
<keyword evidence="9" id="KW-1185">Reference proteome</keyword>